<comment type="caution">
    <text evidence="2">The sequence shown here is derived from an EMBL/GenBank/DDBJ whole genome shotgun (WGS) entry which is preliminary data.</text>
</comment>
<accession>A0A930VKB2</accession>
<evidence type="ECO:0000256" key="1">
    <source>
        <dbReference type="SAM" id="Phobius"/>
    </source>
</evidence>
<dbReference type="AlphaFoldDB" id="A0A930VKB2"/>
<dbReference type="EMBL" id="JADKPO010000001">
    <property type="protein sequence ID" value="MBF4766403.1"/>
    <property type="molecule type" value="Genomic_DNA"/>
</dbReference>
<proteinExistence type="predicted"/>
<organism evidence="2 3">
    <name type="scientific">Nocardioides agariphilus</name>
    <dbReference type="NCBI Taxonomy" id="433664"/>
    <lineage>
        <taxon>Bacteria</taxon>
        <taxon>Bacillati</taxon>
        <taxon>Actinomycetota</taxon>
        <taxon>Actinomycetes</taxon>
        <taxon>Propionibacteriales</taxon>
        <taxon>Nocardioidaceae</taxon>
        <taxon>Nocardioides</taxon>
    </lineage>
</organism>
<dbReference type="RefSeq" id="WP_194694533.1">
    <property type="nucleotide sequence ID" value="NZ_JADKPO010000001.1"/>
</dbReference>
<keyword evidence="3" id="KW-1185">Reference proteome</keyword>
<keyword evidence="1" id="KW-0812">Transmembrane</keyword>
<reference evidence="2" key="1">
    <citation type="submission" date="2020-11" db="EMBL/GenBank/DDBJ databases">
        <title>Nocardioides cynanchi sp. nov., isolated from soil of rhizosphere of Cynanchum wilfordii.</title>
        <authorList>
            <person name="Lee J.-S."/>
            <person name="Suh M.K."/>
            <person name="Kim J.-S."/>
        </authorList>
    </citation>
    <scope>NUCLEOTIDE SEQUENCE</scope>
    <source>
        <strain evidence="2">KCTC 19276</strain>
    </source>
</reference>
<sequence>MTSDVEGASGIGVALRVAGGFALGAVLAVFLPPLAVAMALVLGGVLAWSRLREEPQPFTPLASGFVVAVGLYVALAVAINIG</sequence>
<keyword evidence="1" id="KW-1133">Transmembrane helix</keyword>
<dbReference type="Proteomes" id="UP000660668">
    <property type="component" value="Unassembled WGS sequence"/>
</dbReference>
<evidence type="ECO:0000313" key="3">
    <source>
        <dbReference type="Proteomes" id="UP000660668"/>
    </source>
</evidence>
<name>A0A930VKB2_9ACTN</name>
<feature type="transmembrane region" description="Helical" evidence="1">
    <location>
        <begin position="20"/>
        <end position="48"/>
    </location>
</feature>
<feature type="transmembrane region" description="Helical" evidence="1">
    <location>
        <begin position="60"/>
        <end position="81"/>
    </location>
</feature>
<gene>
    <name evidence="2" type="ORF">ISU10_01320</name>
</gene>
<protein>
    <submittedName>
        <fullName evidence="2">Uncharacterized protein</fullName>
    </submittedName>
</protein>
<keyword evidence="1" id="KW-0472">Membrane</keyword>
<evidence type="ECO:0000313" key="2">
    <source>
        <dbReference type="EMBL" id="MBF4766403.1"/>
    </source>
</evidence>